<evidence type="ECO:0000256" key="1">
    <source>
        <dbReference type="SAM" id="MobiDB-lite"/>
    </source>
</evidence>
<gene>
    <name evidence="2" type="ORF">RRG08_015448</name>
</gene>
<evidence type="ECO:0000313" key="2">
    <source>
        <dbReference type="EMBL" id="KAK3745660.1"/>
    </source>
</evidence>
<comment type="caution">
    <text evidence="2">The sequence shown here is derived from an EMBL/GenBank/DDBJ whole genome shotgun (WGS) entry which is preliminary data.</text>
</comment>
<protein>
    <submittedName>
        <fullName evidence="2">Uncharacterized protein</fullName>
    </submittedName>
</protein>
<name>A0AAE0YH50_9GAST</name>
<dbReference type="EMBL" id="JAWDGP010006203">
    <property type="protein sequence ID" value="KAK3745660.1"/>
    <property type="molecule type" value="Genomic_DNA"/>
</dbReference>
<feature type="compositionally biased region" description="Polar residues" evidence="1">
    <location>
        <begin position="96"/>
        <end position="106"/>
    </location>
</feature>
<organism evidence="2 3">
    <name type="scientific">Elysia crispata</name>
    <name type="common">lettuce slug</name>
    <dbReference type="NCBI Taxonomy" id="231223"/>
    <lineage>
        <taxon>Eukaryota</taxon>
        <taxon>Metazoa</taxon>
        <taxon>Spiralia</taxon>
        <taxon>Lophotrochozoa</taxon>
        <taxon>Mollusca</taxon>
        <taxon>Gastropoda</taxon>
        <taxon>Heterobranchia</taxon>
        <taxon>Euthyneura</taxon>
        <taxon>Panpulmonata</taxon>
        <taxon>Sacoglossa</taxon>
        <taxon>Placobranchoidea</taxon>
        <taxon>Plakobranchidae</taxon>
        <taxon>Elysia</taxon>
    </lineage>
</organism>
<feature type="region of interest" description="Disordered" evidence="1">
    <location>
        <begin position="88"/>
        <end position="120"/>
    </location>
</feature>
<dbReference type="Proteomes" id="UP001283361">
    <property type="component" value="Unassembled WGS sequence"/>
</dbReference>
<dbReference type="AlphaFoldDB" id="A0AAE0YH50"/>
<evidence type="ECO:0000313" key="3">
    <source>
        <dbReference type="Proteomes" id="UP001283361"/>
    </source>
</evidence>
<keyword evidence="3" id="KW-1185">Reference proteome</keyword>
<accession>A0AAE0YH50</accession>
<sequence length="225" mass="25469">MSSNVETSDPTFTNLQIISLIHCAGPSPRHLIWLTRYPRALGWTKHCLPLASLKREVLSFFSRHVSSSVRRQQDHRKIHAEACLKPRPSRPAAISARSTELSSSVRAPSLHSGGSLDTRTSPASAAVHQLAAGQLDHSNIKDKMVAVICVLSGSRNFRLPDIYGFPCWPSVSYCSDHTKLCYSASHRKLRPQHDRTLMDLGRLMQFYTVRLWLWWRVDNRAEDKT</sequence>
<proteinExistence type="predicted"/>
<reference evidence="2" key="1">
    <citation type="journal article" date="2023" name="G3 (Bethesda)">
        <title>A reference genome for the long-term kleptoplast-retaining sea slug Elysia crispata morphotype clarki.</title>
        <authorList>
            <person name="Eastman K.E."/>
            <person name="Pendleton A.L."/>
            <person name="Shaikh M.A."/>
            <person name="Suttiyut T."/>
            <person name="Ogas R."/>
            <person name="Tomko P."/>
            <person name="Gavelis G."/>
            <person name="Widhalm J.R."/>
            <person name="Wisecaver J.H."/>
        </authorList>
    </citation>
    <scope>NUCLEOTIDE SEQUENCE</scope>
    <source>
        <strain evidence="2">ECLA1</strain>
    </source>
</reference>